<protein>
    <submittedName>
        <fullName evidence="1">Uncharacterized protein</fullName>
    </submittedName>
</protein>
<organism evidence="1 2">
    <name type="scientific">Ruminococcus hominis</name>
    <dbReference type="NCBI Taxonomy" id="2763065"/>
    <lineage>
        <taxon>Bacteria</taxon>
        <taxon>Bacillati</taxon>
        <taxon>Bacillota</taxon>
        <taxon>Clostridia</taxon>
        <taxon>Eubacteriales</taxon>
        <taxon>Oscillospiraceae</taxon>
        <taxon>Ruminococcus</taxon>
    </lineage>
</organism>
<accession>A0ABR7GC36</accession>
<name>A0ABR7GC36_9FIRM</name>
<dbReference type="RefSeq" id="WP_186865709.1">
    <property type="nucleotide sequence ID" value="NZ_JACOPE010000002.1"/>
</dbReference>
<dbReference type="EMBL" id="JACOPE010000002">
    <property type="protein sequence ID" value="MBC5684994.1"/>
    <property type="molecule type" value="Genomic_DNA"/>
</dbReference>
<comment type="caution">
    <text evidence="1">The sequence shown here is derived from an EMBL/GenBank/DDBJ whole genome shotgun (WGS) entry which is preliminary data.</text>
</comment>
<proteinExistence type="predicted"/>
<keyword evidence="2" id="KW-1185">Reference proteome</keyword>
<reference evidence="1 2" key="1">
    <citation type="submission" date="2020-08" db="EMBL/GenBank/DDBJ databases">
        <title>Genome public.</title>
        <authorList>
            <person name="Liu C."/>
            <person name="Sun Q."/>
        </authorList>
    </citation>
    <scope>NUCLEOTIDE SEQUENCE [LARGE SCALE GENOMIC DNA]</scope>
    <source>
        <strain evidence="1 2">NSJ-13</strain>
    </source>
</reference>
<gene>
    <name evidence="1" type="ORF">H8S40_15880</name>
</gene>
<dbReference type="Proteomes" id="UP000631576">
    <property type="component" value="Unassembled WGS sequence"/>
</dbReference>
<sequence length="155" mass="17430">MNIKIVYEDRIDAWDTRADGSASTSHAVLRVNGRHLELWGALRFEEGYDPEKSGQAKSSRTEEGQAESILSISAENAPQILNAWLAVAHDEHGLLRLDVDGETLYKFEEPDEDEDETSDNVSDEFSGVFENVDFFEPERCQQGAWRPRSPSATAR</sequence>
<evidence type="ECO:0000313" key="2">
    <source>
        <dbReference type="Proteomes" id="UP000631576"/>
    </source>
</evidence>
<evidence type="ECO:0000313" key="1">
    <source>
        <dbReference type="EMBL" id="MBC5684994.1"/>
    </source>
</evidence>